<evidence type="ECO:0000256" key="3">
    <source>
        <dbReference type="PIRSR" id="PIRSR617939-1"/>
    </source>
</evidence>
<evidence type="ECO:0000256" key="4">
    <source>
        <dbReference type="PIRSR" id="PIRSR617939-2"/>
    </source>
</evidence>
<dbReference type="CDD" id="cd06661">
    <property type="entry name" value="GGCT_like"/>
    <property type="match status" value="1"/>
</dbReference>
<accession>A0AA38M592</accession>
<evidence type="ECO:0000313" key="5">
    <source>
        <dbReference type="EMBL" id="KAJ3643941.1"/>
    </source>
</evidence>
<feature type="binding site" evidence="4">
    <location>
        <begin position="7"/>
        <end position="12"/>
    </location>
    <ligand>
        <name>substrate</name>
    </ligand>
</feature>
<feature type="binding site" evidence="4">
    <location>
        <position position="134"/>
    </location>
    <ligand>
        <name>substrate</name>
    </ligand>
</feature>
<gene>
    <name evidence="5" type="ORF">Zmor_026621</name>
</gene>
<dbReference type="SUPFAM" id="SSF110857">
    <property type="entry name" value="Gamma-glutamyl cyclotransferase-like"/>
    <property type="match status" value="1"/>
</dbReference>
<comment type="caution">
    <text evidence="5">The sequence shown here is derived from an EMBL/GenBank/DDBJ whole genome shotgun (WGS) entry which is preliminary data.</text>
</comment>
<dbReference type="InterPro" id="IPR013024">
    <property type="entry name" value="GGCT-like"/>
</dbReference>
<dbReference type="PANTHER" id="PTHR12935">
    <property type="entry name" value="GAMMA-GLUTAMYLCYCLOTRANSFERASE"/>
    <property type="match status" value="1"/>
</dbReference>
<evidence type="ECO:0000256" key="2">
    <source>
        <dbReference type="ARBA" id="ARBA00023239"/>
    </source>
</evidence>
<dbReference type="Gene3D" id="3.10.490.10">
    <property type="entry name" value="Gamma-glutamyl cyclotransferase-like"/>
    <property type="match status" value="1"/>
</dbReference>
<keyword evidence="6" id="KW-1185">Reference proteome</keyword>
<dbReference type="AlphaFoldDB" id="A0AA38M592"/>
<dbReference type="Proteomes" id="UP001168821">
    <property type="component" value="Unassembled WGS sequence"/>
</dbReference>
<reference evidence="5" key="1">
    <citation type="journal article" date="2023" name="G3 (Bethesda)">
        <title>Whole genome assemblies of Zophobas morio and Tenebrio molitor.</title>
        <authorList>
            <person name="Kaur S."/>
            <person name="Stinson S.A."/>
            <person name="diCenzo G.C."/>
        </authorList>
    </citation>
    <scope>NUCLEOTIDE SEQUENCE</scope>
    <source>
        <strain evidence="5">QUZm001</strain>
    </source>
</reference>
<evidence type="ECO:0000256" key="1">
    <source>
        <dbReference type="ARBA" id="ARBA00012346"/>
    </source>
</evidence>
<dbReference type="PANTHER" id="PTHR12935:SF0">
    <property type="entry name" value="GAMMA-GLUTAMYLCYCLOTRANSFERASE"/>
    <property type="match status" value="1"/>
</dbReference>
<proteinExistence type="predicted"/>
<dbReference type="InterPro" id="IPR017939">
    <property type="entry name" value="G-Glutamylcylcotransferase"/>
</dbReference>
<feature type="active site" description="Proton acceptor" evidence="3">
    <location>
        <position position="82"/>
    </location>
</feature>
<dbReference type="EC" id="4.3.2.9" evidence="1"/>
<sequence>MGSTFLYFAYGSNLLAKRIHINNPSAVRVGIGKLMNYQLDFLKYSKRWRGASATIAKNEKRHVWGAIWEIDLQHMETLDRQEGVPDKIYFPLDVDVILPDGSSKKCRVYQQCVIPSVTEKIEDLAEDRQPSAVYLNIIKAGAKESNIPEEYQQFLERVPDNGYSGKVDIDVALNIN</sequence>
<protein>
    <recommendedName>
        <fullName evidence="1">gamma-glutamylcyclotransferase</fullName>
        <ecNumber evidence="1">4.3.2.9</ecNumber>
    </recommendedName>
</protein>
<dbReference type="Pfam" id="PF13772">
    <property type="entry name" value="AIG2_2"/>
    <property type="match status" value="1"/>
</dbReference>
<organism evidence="5 6">
    <name type="scientific">Zophobas morio</name>
    <dbReference type="NCBI Taxonomy" id="2755281"/>
    <lineage>
        <taxon>Eukaryota</taxon>
        <taxon>Metazoa</taxon>
        <taxon>Ecdysozoa</taxon>
        <taxon>Arthropoda</taxon>
        <taxon>Hexapoda</taxon>
        <taxon>Insecta</taxon>
        <taxon>Pterygota</taxon>
        <taxon>Neoptera</taxon>
        <taxon>Endopterygota</taxon>
        <taxon>Coleoptera</taxon>
        <taxon>Polyphaga</taxon>
        <taxon>Cucujiformia</taxon>
        <taxon>Tenebrionidae</taxon>
        <taxon>Zophobas</taxon>
    </lineage>
</organism>
<keyword evidence="2" id="KW-0456">Lyase</keyword>
<evidence type="ECO:0000313" key="6">
    <source>
        <dbReference type="Proteomes" id="UP001168821"/>
    </source>
</evidence>
<name>A0AA38M592_9CUCU</name>
<dbReference type="EMBL" id="JALNTZ010000008">
    <property type="protein sequence ID" value="KAJ3643941.1"/>
    <property type="molecule type" value="Genomic_DNA"/>
</dbReference>
<dbReference type="GO" id="GO:0003839">
    <property type="term" value="F:gamma-glutamylcyclotransferase activity"/>
    <property type="evidence" value="ECO:0007669"/>
    <property type="project" value="UniProtKB-EC"/>
</dbReference>
<dbReference type="InterPro" id="IPR036568">
    <property type="entry name" value="GGCT-like_sf"/>
</dbReference>